<gene>
    <name evidence="11" type="ORF">KIPB_006933</name>
</gene>
<dbReference type="GO" id="GO:0008270">
    <property type="term" value="F:zinc ion binding"/>
    <property type="evidence" value="ECO:0007669"/>
    <property type="project" value="InterPro"/>
</dbReference>
<keyword evidence="4 9" id="KW-0645">Protease</keyword>
<evidence type="ECO:0000256" key="1">
    <source>
        <dbReference type="ARBA" id="ARBA00001947"/>
    </source>
</evidence>
<evidence type="ECO:0000313" key="11">
    <source>
        <dbReference type="EMBL" id="GIQ85292.1"/>
    </source>
</evidence>
<keyword evidence="3 9" id="KW-0031">Aminopeptidase</keyword>
<evidence type="ECO:0000313" key="12">
    <source>
        <dbReference type="Proteomes" id="UP000265618"/>
    </source>
</evidence>
<evidence type="ECO:0000256" key="6">
    <source>
        <dbReference type="ARBA" id="ARBA00022801"/>
    </source>
</evidence>
<dbReference type="SUPFAM" id="SSF101821">
    <property type="entry name" value="Aminopeptidase/glucanase lid domain"/>
    <property type="match status" value="1"/>
</dbReference>
<dbReference type="Gene3D" id="3.40.630.10">
    <property type="entry name" value="Zn peptidases"/>
    <property type="match status" value="1"/>
</dbReference>
<comment type="cofactor">
    <cofactor evidence="1">
        <name>Zn(2+)</name>
        <dbReference type="ChEBI" id="CHEBI:29105"/>
    </cofactor>
</comment>
<dbReference type="Gene3D" id="2.30.250.10">
    <property type="entry name" value="Aminopeptidase i, Domain 2"/>
    <property type="match status" value="1"/>
</dbReference>
<dbReference type="PANTHER" id="PTHR28570">
    <property type="entry name" value="ASPARTYL AMINOPEPTIDASE"/>
    <property type="match status" value="1"/>
</dbReference>
<evidence type="ECO:0000256" key="8">
    <source>
        <dbReference type="ARBA" id="ARBA00023049"/>
    </source>
</evidence>
<evidence type="ECO:0000256" key="5">
    <source>
        <dbReference type="ARBA" id="ARBA00022723"/>
    </source>
</evidence>
<dbReference type="AlphaFoldDB" id="A0A9K3CYH3"/>
<dbReference type="InterPro" id="IPR001948">
    <property type="entry name" value="Peptidase_M18"/>
</dbReference>
<dbReference type="GO" id="GO:0006508">
    <property type="term" value="P:proteolysis"/>
    <property type="evidence" value="ECO:0007669"/>
    <property type="project" value="UniProtKB-KW"/>
</dbReference>
<comment type="similarity">
    <text evidence="2 9">Belongs to the peptidase M18 family.</text>
</comment>
<sequence length="447" mass="48215">MLDAKGFKRVEIGGESALQTGEGFYYINRNVCLAAGIVGSSNPKDTGLRVIGSHVDIPLLDLKLRPLHDEAACGLVMMKTHYYGGIKKYQWASIPLHLVGVVTQRDGTQIEVDIGSDPSDPVFVIPDLLPHLWKETQAKRTAGEVFKGEELRPIVGSNPRTPTTEDKKETNTETETGGESEDETGGEGEKKAKPEFKKHIMELLYTRYNITEADLQFADLHFVAGLPPRRVGLDRGLIGAPGHDDGVCVYTSIDALLKVKAQDTTPEHTAVCVLFDKEETGSDGPTGAQSQFVRFMLEDVMARAFGLVGRGVFAALSKTFILSADVSGAVNPLFSSVHDAQNACKVGKGVSVSRFKGARGKVGTNSATVETMSLFRQIAGDIPIQICEPGKVDAGGGGTIAKFLANSLNCDVLDTGVPVLSMHSPYELVHVSDVYNAREIFLAFYRS</sequence>
<evidence type="ECO:0000256" key="9">
    <source>
        <dbReference type="RuleBase" id="RU004386"/>
    </source>
</evidence>
<keyword evidence="12" id="KW-1185">Reference proteome</keyword>
<dbReference type="PRINTS" id="PR00932">
    <property type="entry name" value="AMINO1PTASE"/>
</dbReference>
<keyword evidence="6 9" id="KW-0378">Hydrolase</keyword>
<keyword evidence="5 9" id="KW-0479">Metal-binding</keyword>
<dbReference type="OrthoDB" id="9880441at2759"/>
<organism evidence="11 12">
    <name type="scientific">Kipferlia bialata</name>
    <dbReference type="NCBI Taxonomy" id="797122"/>
    <lineage>
        <taxon>Eukaryota</taxon>
        <taxon>Metamonada</taxon>
        <taxon>Carpediemonas-like organisms</taxon>
        <taxon>Kipferlia</taxon>
    </lineage>
</organism>
<dbReference type="PANTHER" id="PTHR28570:SF2">
    <property type="entry name" value="M18 FAMILY AMINOPEPTIDASE 1-RELATED"/>
    <property type="match status" value="1"/>
</dbReference>
<dbReference type="EMBL" id="BDIP01001867">
    <property type="protein sequence ID" value="GIQ85292.1"/>
    <property type="molecule type" value="Genomic_DNA"/>
</dbReference>
<dbReference type="GO" id="GO:0005737">
    <property type="term" value="C:cytoplasm"/>
    <property type="evidence" value="ECO:0007669"/>
    <property type="project" value="UniProtKB-ARBA"/>
</dbReference>
<keyword evidence="7 9" id="KW-0862">Zinc</keyword>
<feature type="compositionally biased region" description="Acidic residues" evidence="10">
    <location>
        <begin position="176"/>
        <end position="186"/>
    </location>
</feature>
<dbReference type="Pfam" id="PF02127">
    <property type="entry name" value="Peptidase_M18"/>
    <property type="match status" value="1"/>
</dbReference>
<name>A0A9K3CYH3_9EUKA</name>
<feature type="region of interest" description="Disordered" evidence="10">
    <location>
        <begin position="147"/>
        <end position="193"/>
    </location>
</feature>
<evidence type="ECO:0000256" key="10">
    <source>
        <dbReference type="SAM" id="MobiDB-lite"/>
    </source>
</evidence>
<keyword evidence="8 9" id="KW-0482">Metalloprotease</keyword>
<comment type="caution">
    <text evidence="11">The sequence shown here is derived from an EMBL/GenBank/DDBJ whole genome shotgun (WGS) entry which is preliminary data.</text>
</comment>
<reference evidence="11 12" key="1">
    <citation type="journal article" date="2018" name="PLoS ONE">
        <title>The draft genome of Kipferlia bialata reveals reductive genome evolution in fornicate parasites.</title>
        <authorList>
            <person name="Tanifuji G."/>
            <person name="Takabayashi S."/>
            <person name="Kume K."/>
            <person name="Takagi M."/>
            <person name="Nakayama T."/>
            <person name="Kamikawa R."/>
            <person name="Inagaki Y."/>
            <person name="Hashimoto T."/>
        </authorList>
    </citation>
    <scope>NUCLEOTIDE SEQUENCE [LARGE SCALE GENOMIC DNA]</scope>
    <source>
        <strain evidence="11">NY0173</strain>
    </source>
</reference>
<dbReference type="GO" id="GO:0004177">
    <property type="term" value="F:aminopeptidase activity"/>
    <property type="evidence" value="ECO:0007669"/>
    <property type="project" value="UniProtKB-KW"/>
</dbReference>
<dbReference type="Proteomes" id="UP000265618">
    <property type="component" value="Unassembled WGS sequence"/>
</dbReference>
<dbReference type="InterPro" id="IPR023358">
    <property type="entry name" value="Peptidase_M18_dom2"/>
</dbReference>
<protein>
    <submittedName>
        <fullName evidence="11">Peptidase M18</fullName>
    </submittedName>
</protein>
<dbReference type="GO" id="GO:0008237">
    <property type="term" value="F:metallopeptidase activity"/>
    <property type="evidence" value="ECO:0007669"/>
    <property type="project" value="UniProtKB-KW"/>
</dbReference>
<proteinExistence type="inferred from homology"/>
<accession>A0A9K3CYH3</accession>
<evidence type="ECO:0000256" key="7">
    <source>
        <dbReference type="ARBA" id="ARBA00022833"/>
    </source>
</evidence>
<evidence type="ECO:0000256" key="2">
    <source>
        <dbReference type="ARBA" id="ARBA00008290"/>
    </source>
</evidence>
<evidence type="ECO:0000256" key="3">
    <source>
        <dbReference type="ARBA" id="ARBA00022438"/>
    </source>
</evidence>
<dbReference type="SUPFAM" id="SSF53187">
    <property type="entry name" value="Zn-dependent exopeptidases"/>
    <property type="match status" value="1"/>
</dbReference>
<evidence type="ECO:0000256" key="4">
    <source>
        <dbReference type="ARBA" id="ARBA00022670"/>
    </source>
</evidence>